<accession>A0A368L7Y7</accession>
<name>A0A368L7Y7_9BURK</name>
<keyword evidence="2" id="KW-1185">Reference proteome</keyword>
<proteinExistence type="predicted"/>
<dbReference type="InterPro" id="IPR010633">
    <property type="entry name" value="Phage_lambda_GpZ"/>
</dbReference>
<sequence length="222" mass="24520">MRPVRDDRALSFEMININFSIDAGGALEKIRSLGGEFYNKVVVSALNATAAKARAEMTRRITAEYNVKAGDVRSQLFVSKASRKNNKLFVSLQAFGRRRGRSSRNVIMFDARTVEGRGPGKRVNVQFPNGDWRSIVVKPGGGVSIKIKKVGGRKLIPGAFIGNKGRTVFVRTGNGRDIKAVETLDVPGMFNTKRITQAVVSKVVQDLDKEVVRSINYYSNKI</sequence>
<dbReference type="EMBL" id="QPGB01000001">
    <property type="protein sequence ID" value="RCS59727.1"/>
    <property type="molecule type" value="Genomic_DNA"/>
</dbReference>
<comment type="caution">
    <text evidence="1">The sequence shown here is derived from an EMBL/GenBank/DDBJ whole genome shotgun (WGS) entry which is preliminary data.</text>
</comment>
<protein>
    <submittedName>
        <fullName evidence="1">Uncharacterized protein</fullName>
    </submittedName>
</protein>
<reference evidence="1 2" key="1">
    <citation type="journal article" date="2018" name="Int. J. Syst. Evol. Microbiol.">
        <title>Parvibium lacunae gen. nov., sp. nov., a new member of the family Alcaligenaceae isolated from a freshwater pond.</title>
        <authorList>
            <person name="Chen W.M."/>
            <person name="Xie P.B."/>
            <person name="Hsu M.Y."/>
            <person name="Sheu S.Y."/>
        </authorList>
    </citation>
    <scope>NUCLEOTIDE SEQUENCE [LARGE SCALE GENOMIC DNA]</scope>
    <source>
        <strain evidence="1 2">KMB9</strain>
    </source>
</reference>
<dbReference type="AlphaFoldDB" id="A0A368L7Y7"/>
<organism evidence="1 2">
    <name type="scientific">Parvibium lacunae</name>
    <dbReference type="NCBI Taxonomy" id="1888893"/>
    <lineage>
        <taxon>Bacteria</taxon>
        <taxon>Pseudomonadati</taxon>
        <taxon>Pseudomonadota</taxon>
        <taxon>Betaproteobacteria</taxon>
        <taxon>Burkholderiales</taxon>
        <taxon>Alcaligenaceae</taxon>
        <taxon>Parvibium</taxon>
    </lineage>
</organism>
<evidence type="ECO:0000313" key="1">
    <source>
        <dbReference type="EMBL" id="RCS59727.1"/>
    </source>
</evidence>
<dbReference type="Proteomes" id="UP000252357">
    <property type="component" value="Unassembled WGS sequence"/>
</dbReference>
<gene>
    <name evidence="1" type="ORF">DU000_03190</name>
</gene>
<dbReference type="OrthoDB" id="8907724at2"/>
<dbReference type="Pfam" id="PF06763">
    <property type="entry name" value="Minor_tail_Z"/>
    <property type="match status" value="1"/>
</dbReference>
<dbReference type="RefSeq" id="WP_114401874.1">
    <property type="nucleotide sequence ID" value="NZ_QPGB01000001.1"/>
</dbReference>
<evidence type="ECO:0000313" key="2">
    <source>
        <dbReference type="Proteomes" id="UP000252357"/>
    </source>
</evidence>